<organism evidence="6 7">
    <name type="scientific">Streptomyces flavidovirens</name>
    <dbReference type="NCBI Taxonomy" id="67298"/>
    <lineage>
        <taxon>Bacteria</taxon>
        <taxon>Bacillati</taxon>
        <taxon>Actinomycetota</taxon>
        <taxon>Actinomycetes</taxon>
        <taxon>Kitasatosporales</taxon>
        <taxon>Streptomycetaceae</taxon>
        <taxon>Streptomyces</taxon>
    </lineage>
</organism>
<dbReference type="RefSeq" id="WP_355712283.1">
    <property type="nucleotide sequence ID" value="NZ_JBEXNP010000001.1"/>
</dbReference>
<dbReference type="InterPro" id="IPR001647">
    <property type="entry name" value="HTH_TetR"/>
</dbReference>
<dbReference type="NCBIfam" id="NF041196">
    <property type="entry name" value="ScbR_bind_reg"/>
    <property type="match status" value="1"/>
</dbReference>
<reference evidence="6 7" key="1">
    <citation type="submission" date="2024-10" db="EMBL/GenBank/DDBJ databases">
        <title>The Natural Products Discovery Center: Release of the First 8490 Sequenced Strains for Exploring Actinobacteria Biosynthetic Diversity.</title>
        <authorList>
            <person name="Kalkreuter E."/>
            <person name="Kautsar S.A."/>
            <person name="Yang D."/>
            <person name="Bader C.D."/>
            <person name="Teijaro C.N."/>
            <person name="Fluegel L."/>
            <person name="Davis C.M."/>
            <person name="Simpson J.R."/>
            <person name="Lauterbach L."/>
            <person name="Steele A.D."/>
            <person name="Gui C."/>
            <person name="Meng S."/>
            <person name="Li G."/>
            <person name="Viehrig K."/>
            <person name="Ye F."/>
            <person name="Su P."/>
            <person name="Kiefer A.F."/>
            <person name="Nichols A."/>
            <person name="Cepeda A.J."/>
            <person name="Yan W."/>
            <person name="Fan B."/>
            <person name="Jiang Y."/>
            <person name="Adhikari A."/>
            <person name="Zheng C.-J."/>
            <person name="Schuster L."/>
            <person name="Cowan T.M."/>
            <person name="Smanski M.J."/>
            <person name="Chevrette M.G."/>
            <person name="De Carvalho L.P.S."/>
            <person name="Shen B."/>
        </authorList>
    </citation>
    <scope>NUCLEOTIDE SEQUENCE [LARGE SCALE GENOMIC DNA]</scope>
    <source>
        <strain evidence="6 7">NPDC003029</strain>
    </source>
</reference>
<dbReference type="PANTHER" id="PTHR30055:SF234">
    <property type="entry name" value="HTH-TYPE TRANSCRIPTIONAL REGULATOR BETI"/>
    <property type="match status" value="1"/>
</dbReference>
<dbReference type="Pfam" id="PF21935">
    <property type="entry name" value="TetR_C_45"/>
    <property type="match status" value="1"/>
</dbReference>
<dbReference type="SUPFAM" id="SSF46689">
    <property type="entry name" value="Homeodomain-like"/>
    <property type="match status" value="1"/>
</dbReference>
<dbReference type="InterPro" id="IPR054126">
    <property type="entry name" value="CprB_TetR_C"/>
</dbReference>
<dbReference type="PANTHER" id="PTHR30055">
    <property type="entry name" value="HTH-TYPE TRANSCRIPTIONAL REGULATOR RUTR"/>
    <property type="match status" value="1"/>
</dbReference>
<evidence type="ECO:0000259" key="5">
    <source>
        <dbReference type="PROSITE" id="PS50977"/>
    </source>
</evidence>
<evidence type="ECO:0000256" key="1">
    <source>
        <dbReference type="ARBA" id="ARBA00023015"/>
    </source>
</evidence>
<comment type="caution">
    <text evidence="6">The sequence shown here is derived from an EMBL/GenBank/DDBJ whole genome shotgun (WGS) entry which is preliminary data.</text>
</comment>
<dbReference type="EMBL" id="JBIAPK010000003">
    <property type="protein sequence ID" value="MFF3339523.1"/>
    <property type="molecule type" value="Genomic_DNA"/>
</dbReference>
<proteinExistence type="predicted"/>
<dbReference type="PROSITE" id="PS50977">
    <property type="entry name" value="HTH_TETR_2"/>
    <property type="match status" value="1"/>
</dbReference>
<dbReference type="InterPro" id="IPR050109">
    <property type="entry name" value="HTH-type_TetR-like_transc_reg"/>
</dbReference>
<dbReference type="InterPro" id="IPR009057">
    <property type="entry name" value="Homeodomain-like_sf"/>
</dbReference>
<feature type="DNA-binding region" description="H-T-H motif" evidence="4">
    <location>
        <begin position="33"/>
        <end position="52"/>
    </location>
</feature>
<dbReference type="InterPro" id="IPR036271">
    <property type="entry name" value="Tet_transcr_reg_TetR-rel_C_sf"/>
</dbReference>
<keyword evidence="3" id="KW-0804">Transcription</keyword>
<dbReference type="InterPro" id="IPR047923">
    <property type="entry name" value="ArpA-like"/>
</dbReference>
<evidence type="ECO:0000256" key="2">
    <source>
        <dbReference type="ARBA" id="ARBA00023125"/>
    </source>
</evidence>
<dbReference type="Pfam" id="PF00440">
    <property type="entry name" value="TetR_N"/>
    <property type="match status" value="1"/>
</dbReference>
<feature type="domain" description="HTH tetR-type" evidence="5">
    <location>
        <begin position="10"/>
        <end position="70"/>
    </location>
</feature>
<keyword evidence="1" id="KW-0805">Transcription regulation</keyword>
<keyword evidence="7" id="KW-1185">Reference proteome</keyword>
<dbReference type="Proteomes" id="UP001601976">
    <property type="component" value="Unassembled WGS sequence"/>
</dbReference>
<accession>A0ABW6RDC3</accession>
<keyword evidence="2 4" id="KW-0238">DNA-binding</keyword>
<sequence>MARQMQERALRTREVLLRAAAEEFDASGFAGTGINKILRRAGVTAGALYFHFESKEGLAKAVMQAQPQTIEPHLDSRGLQRLVDITLVWSRRLLEDPLLRAGVRLSVEQGSFGMQDATAFLEWRNIMEECLRDARDNGELLPAVDPAWVAEFVVSACTGVQLYAQLVNGRADLPERTVEMWRLLLPGIATPGALTRIDLTPVHSRS</sequence>
<evidence type="ECO:0000313" key="6">
    <source>
        <dbReference type="EMBL" id="MFF3339523.1"/>
    </source>
</evidence>
<name>A0ABW6RDC3_9ACTN</name>
<protein>
    <submittedName>
        <fullName evidence="6">ScbR family autoregulator-binding transcription factor</fullName>
    </submittedName>
</protein>
<dbReference type="SUPFAM" id="SSF48498">
    <property type="entry name" value="Tetracyclin repressor-like, C-terminal domain"/>
    <property type="match status" value="1"/>
</dbReference>
<dbReference type="Gene3D" id="1.10.357.10">
    <property type="entry name" value="Tetracycline Repressor, domain 2"/>
    <property type="match status" value="1"/>
</dbReference>
<evidence type="ECO:0000313" key="7">
    <source>
        <dbReference type="Proteomes" id="UP001601976"/>
    </source>
</evidence>
<gene>
    <name evidence="6" type="ORF">ACFYWW_12445</name>
</gene>
<evidence type="ECO:0000256" key="3">
    <source>
        <dbReference type="ARBA" id="ARBA00023163"/>
    </source>
</evidence>
<dbReference type="PRINTS" id="PR00455">
    <property type="entry name" value="HTHTETR"/>
</dbReference>
<evidence type="ECO:0000256" key="4">
    <source>
        <dbReference type="PROSITE-ProRule" id="PRU00335"/>
    </source>
</evidence>